<evidence type="ECO:0000313" key="2">
    <source>
        <dbReference type="EMBL" id="GAB20534.1"/>
    </source>
</evidence>
<gene>
    <name evidence="2" type="ORF">GOEFS_119_00240</name>
</gene>
<dbReference type="Proteomes" id="UP000035034">
    <property type="component" value="Unassembled WGS sequence"/>
</dbReference>
<evidence type="ECO:0000313" key="3">
    <source>
        <dbReference type="Proteomes" id="UP000035034"/>
    </source>
</evidence>
<dbReference type="AlphaFoldDB" id="H0R633"/>
<keyword evidence="3" id="KW-1185">Reference proteome</keyword>
<reference evidence="2 3" key="1">
    <citation type="submission" date="2011-12" db="EMBL/GenBank/DDBJ databases">
        <title>Whole genome shotgun sequence of Gordonia effusa NBRC 100432.</title>
        <authorList>
            <person name="Yoshida I."/>
            <person name="Takarada H."/>
            <person name="Hosoyama A."/>
            <person name="Tsuchikane K."/>
            <person name="Katsumata H."/>
            <person name="Yamazaki S."/>
            <person name="Fujita N."/>
        </authorList>
    </citation>
    <scope>NUCLEOTIDE SEQUENCE [LARGE SCALE GENOMIC DNA]</scope>
    <source>
        <strain evidence="2 3">NBRC 100432</strain>
    </source>
</reference>
<accession>H0R633</accession>
<dbReference type="EMBL" id="BAEH01000119">
    <property type="protein sequence ID" value="GAB20534.1"/>
    <property type="molecule type" value="Genomic_DNA"/>
</dbReference>
<evidence type="ECO:0000256" key="1">
    <source>
        <dbReference type="SAM" id="MobiDB-lite"/>
    </source>
</evidence>
<dbReference type="STRING" id="1077974.GOEFS_119_00240"/>
<organism evidence="2 3">
    <name type="scientific">Gordonia effusa NBRC 100432</name>
    <dbReference type="NCBI Taxonomy" id="1077974"/>
    <lineage>
        <taxon>Bacteria</taxon>
        <taxon>Bacillati</taxon>
        <taxon>Actinomycetota</taxon>
        <taxon>Actinomycetes</taxon>
        <taxon>Mycobacteriales</taxon>
        <taxon>Gordoniaceae</taxon>
        <taxon>Gordonia</taxon>
    </lineage>
</organism>
<feature type="compositionally biased region" description="Basic and acidic residues" evidence="1">
    <location>
        <begin position="11"/>
        <end position="22"/>
    </location>
</feature>
<name>H0R633_9ACTN</name>
<feature type="region of interest" description="Disordered" evidence="1">
    <location>
        <begin position="1"/>
        <end position="41"/>
    </location>
</feature>
<protein>
    <submittedName>
        <fullName evidence="2">Uncharacterized protein</fullName>
    </submittedName>
</protein>
<comment type="caution">
    <text evidence="2">The sequence shown here is derived from an EMBL/GenBank/DDBJ whole genome shotgun (WGS) entry which is preliminary data.</text>
</comment>
<proteinExistence type="predicted"/>
<sequence>MTTSLPPISFTKDRNMTHRTDDTEAALAPPAKGTAPSVNDWPAYSEASITRGLIRVGVPREQASPANT</sequence>